<dbReference type="EMBL" id="JH600068">
    <property type="protein sequence ID" value="EIG54354.1"/>
    <property type="molecule type" value="Genomic_DNA"/>
</dbReference>
<evidence type="ECO:0000313" key="2">
    <source>
        <dbReference type="EMBL" id="EIG54354.1"/>
    </source>
</evidence>
<feature type="chain" id="PRO_5003664336" description="Secreted protein" evidence="1">
    <location>
        <begin position="26"/>
        <end position="285"/>
    </location>
</feature>
<dbReference type="AlphaFoldDB" id="I2Q3J8"/>
<proteinExistence type="predicted"/>
<reference evidence="2" key="1">
    <citation type="submission" date="2011-11" db="EMBL/GenBank/DDBJ databases">
        <title>Improved High-Quality Draft sequence of Desulfovibrio sp. U5L.</title>
        <authorList>
            <consortium name="US DOE Joint Genome Institute"/>
            <person name="Lucas S."/>
            <person name="Han J."/>
            <person name="Lapidus A."/>
            <person name="Cheng J.-F."/>
            <person name="Goodwin L."/>
            <person name="Pitluck S."/>
            <person name="Peters L."/>
            <person name="Ovchinnikova G."/>
            <person name="Held B."/>
            <person name="Detter J.C."/>
            <person name="Han C."/>
            <person name="Tapia R."/>
            <person name="Land M."/>
            <person name="Hauser L."/>
            <person name="Kyrpides N."/>
            <person name="Ivanova N."/>
            <person name="Pagani I."/>
            <person name="Gabster J."/>
            <person name="Walker C."/>
            <person name="Stolyar S."/>
            <person name="Stahl D."/>
            <person name="Arkin A."/>
            <person name="Dehal P."/>
            <person name="Hazen T."/>
            <person name="Woyke T."/>
        </authorList>
    </citation>
    <scope>NUCLEOTIDE SEQUENCE [LARGE SCALE GENOMIC DNA]</scope>
    <source>
        <strain evidence="2">U5L</strain>
    </source>
</reference>
<feature type="signal peptide" evidence="1">
    <location>
        <begin position="1"/>
        <end position="25"/>
    </location>
</feature>
<dbReference type="HOGENOM" id="CLU_975673_0_0_7"/>
<gene>
    <name evidence="2" type="ORF">DesU5LDRAFT_2702</name>
</gene>
<sequence length="285" mass="30734">MHRLLFPILALFVLACAATGDPALAASEQDPRKVTLYGMFHQTPEGGIVFSNAEEPDAVYLPFDPGSIMGEVVNIKVQVEGEIRDSFTRQGKSYRILAVADIRPMTAEYGSTTIEQGQRFGLPGADPGQIHAYHDKTCYLYDRYAVLETLASYSDGHTLRVLAHAPGDSKDAVCENLEGRPLFEIPNGGDFSYAGLSGDTLFVQNGPADAIHGLMAVNLATQKQTLDATVVPGSSLDKGTLRYNELLPPHAALKYCPVGQTVIMPMALDLKTGKPRDAGKPVCRP</sequence>
<protein>
    <recommendedName>
        <fullName evidence="3">Secreted protein</fullName>
    </recommendedName>
</protein>
<name>I2Q3J8_9BACT</name>
<keyword evidence="1" id="KW-0732">Signal</keyword>
<dbReference type="PROSITE" id="PS51257">
    <property type="entry name" value="PROKAR_LIPOPROTEIN"/>
    <property type="match status" value="1"/>
</dbReference>
<evidence type="ECO:0008006" key="3">
    <source>
        <dbReference type="Google" id="ProtNLM"/>
    </source>
</evidence>
<dbReference type="OrthoDB" id="5445368at2"/>
<evidence type="ECO:0000256" key="1">
    <source>
        <dbReference type="SAM" id="SignalP"/>
    </source>
</evidence>
<accession>I2Q3J8</accession>
<dbReference type="STRING" id="596152.DesU5LDRAFT_2702"/>
<organism evidence="2">
    <name type="scientific">Desulfovibrio sp. U5L</name>
    <dbReference type="NCBI Taxonomy" id="596152"/>
    <lineage>
        <taxon>Bacteria</taxon>
        <taxon>Pseudomonadati</taxon>
        <taxon>Thermodesulfobacteriota</taxon>
        <taxon>Desulfovibrionia</taxon>
        <taxon>Desulfovibrionales</taxon>
        <taxon>Desulfovibrionaceae</taxon>
        <taxon>Desulfovibrio</taxon>
    </lineage>
</organism>
<dbReference type="eggNOG" id="ENOG50317MS">
    <property type="taxonomic scope" value="Bacteria"/>
</dbReference>